<dbReference type="SMART" id="SM00882">
    <property type="entry name" value="CoA_trans"/>
    <property type="match status" value="2"/>
</dbReference>
<feature type="active site" description="5-glutamyl coenzyme A thioester intermediate" evidence="4">
    <location>
        <position position="322"/>
    </location>
</feature>
<dbReference type="Pfam" id="PF01144">
    <property type="entry name" value="CoA_trans"/>
    <property type="match status" value="3"/>
</dbReference>
<dbReference type="PANTHER" id="PTHR13707:SF60">
    <property type="entry name" value="ACETATE COA-TRANSFERASE SUBUNIT ALPHA"/>
    <property type="match status" value="1"/>
</dbReference>
<evidence type="ECO:0000256" key="4">
    <source>
        <dbReference type="PIRSR" id="PIRSR000858-1"/>
    </source>
</evidence>
<dbReference type="PIRSF" id="PIRSF000858">
    <property type="entry name" value="SCOT-t"/>
    <property type="match status" value="1"/>
</dbReference>
<dbReference type="InterPro" id="IPR037171">
    <property type="entry name" value="NagB/RpiA_transferase-like"/>
</dbReference>
<protein>
    <recommendedName>
        <fullName evidence="3">Succinyl-CoA:3-ketoacid-coenzyme A transferase</fullName>
        <ecNumber evidence="3">2.8.3.5</ecNumber>
    </recommendedName>
</protein>
<evidence type="ECO:0000313" key="6">
    <source>
        <dbReference type="Proteomes" id="UP000240760"/>
    </source>
</evidence>
<comment type="similarity">
    <text evidence="1 3">Belongs to the 3-oxoacid CoA-transferase family.</text>
</comment>
<dbReference type="PROSITE" id="PS01274">
    <property type="entry name" value="COA_TRANSF_2"/>
    <property type="match status" value="1"/>
</dbReference>
<comment type="pathway">
    <text evidence="3">Ketone metabolism; succinyl-CoA degradation; acetoacetyl-CoA from succinyl-CoA: step 1/1.</text>
</comment>
<keyword evidence="6" id="KW-1185">Reference proteome</keyword>
<dbReference type="EC" id="2.8.3.5" evidence="3"/>
<gene>
    <name evidence="5" type="ORF">M440DRAFT_22404</name>
</gene>
<accession>A0A2T4BT34</accession>
<dbReference type="InterPro" id="IPR004165">
    <property type="entry name" value="CoA_trans_fam_I"/>
</dbReference>
<name>A0A2T4BT34_TRILO</name>
<dbReference type="GO" id="GO:0046952">
    <property type="term" value="P:ketone body catabolic process"/>
    <property type="evidence" value="ECO:0007669"/>
    <property type="project" value="InterPro"/>
</dbReference>
<dbReference type="InterPro" id="IPR014388">
    <property type="entry name" value="3-oxoacid_CoA-transferase"/>
</dbReference>
<dbReference type="EMBL" id="KZ679141">
    <property type="protein sequence ID" value="PTB72455.1"/>
    <property type="molecule type" value="Genomic_DNA"/>
</dbReference>
<dbReference type="PANTHER" id="PTHR13707">
    <property type="entry name" value="KETOACID-COENZYME A TRANSFERASE"/>
    <property type="match status" value="1"/>
</dbReference>
<dbReference type="UniPathway" id="UPA00929">
    <property type="reaction ID" value="UER00894"/>
</dbReference>
<dbReference type="AlphaFoldDB" id="A0A2T4BT34"/>
<dbReference type="SUPFAM" id="SSF100950">
    <property type="entry name" value="NagB/RpiA/CoA transferase-like"/>
    <property type="match status" value="2"/>
</dbReference>
<dbReference type="Proteomes" id="UP000240760">
    <property type="component" value="Unassembled WGS sequence"/>
</dbReference>
<dbReference type="InterPro" id="IPR012791">
    <property type="entry name" value="3-oxoacid_CoA-transf_B"/>
</dbReference>
<evidence type="ECO:0000256" key="2">
    <source>
        <dbReference type="ARBA" id="ARBA00022679"/>
    </source>
</evidence>
<dbReference type="NCBIfam" id="TIGR02428">
    <property type="entry name" value="pcaJ_scoB_fam"/>
    <property type="match status" value="1"/>
</dbReference>
<evidence type="ECO:0000313" key="5">
    <source>
        <dbReference type="EMBL" id="PTB72455.1"/>
    </source>
</evidence>
<dbReference type="InterPro" id="IPR004164">
    <property type="entry name" value="CoA_transf_AS"/>
</dbReference>
<dbReference type="GO" id="GO:0008260">
    <property type="term" value="F:succinyl-CoA:3-oxo-acid CoA-transferase activity"/>
    <property type="evidence" value="ECO:0007669"/>
    <property type="project" value="UniProtKB-EC"/>
</dbReference>
<dbReference type="OrthoDB" id="1933379at2759"/>
<keyword evidence="3" id="KW-0496">Mitochondrion</keyword>
<sequence>MSTILRRPINPKAALPRASPRCSRSLITAVSAQLLHTPRIQISVPRSRFLSTTALRFSQQQKSQVRPKSKVVESADEAVADIKSGSVLLSSGFGLCGIAETLIQAMQRRGRESLHSLTAVSNNAGLEGRGGLSHLTESGQINNLILSYTGGNKVLEKGYIDGELAVELRETRTFNGKLYLMETALPGDVAILRAYKADTAGNCVFRRTTRAFGPLMAKAAKLAIVEAEHIVPVGEIDPDDVHLPGIYVDRVVQATVEKQVETLKLREEQGADVKKGSERKRRIAKRAAKELQEGFYVNLGVGIPTMAANYIPKERTVWLQSENGLLGMGPHPTPEEVDADLVNAGKETVTFVPGASTFDSSESFGMIRGGHVDVSILGALQVSQAGDLANFMIPGKLFKGMGGAMDLVANPENTKVIVATEHLCKDGSSKIVKQCSLPLTGARCVSTIITDLCVFQVDREKGTLTLTELAPGVTVDEVKSKTAAPFSVADNIVSME</sequence>
<keyword evidence="2 3" id="KW-0808">Transferase</keyword>
<comment type="catalytic activity">
    <reaction evidence="3">
        <text>a 3-oxo acid + succinyl-CoA = a 3-oxoacyl-CoA + succinate</text>
        <dbReference type="Rhea" id="RHEA:24564"/>
        <dbReference type="ChEBI" id="CHEBI:30031"/>
        <dbReference type="ChEBI" id="CHEBI:35973"/>
        <dbReference type="ChEBI" id="CHEBI:57292"/>
        <dbReference type="ChEBI" id="CHEBI:90726"/>
        <dbReference type="EC" id="2.8.3.5"/>
    </reaction>
</comment>
<dbReference type="Gene3D" id="3.40.1080.10">
    <property type="entry name" value="Glutaconate Coenzyme A-transferase"/>
    <property type="match status" value="3"/>
</dbReference>
<evidence type="ECO:0000256" key="3">
    <source>
        <dbReference type="PIRNR" id="PIRNR000858"/>
    </source>
</evidence>
<reference evidence="5 6" key="1">
    <citation type="submission" date="2016-07" db="EMBL/GenBank/DDBJ databases">
        <title>Multiple horizontal gene transfer events from other fungi enriched the ability of initially mycotrophic Trichoderma (Ascomycota) to feed on dead plant biomass.</title>
        <authorList>
            <consortium name="DOE Joint Genome Institute"/>
            <person name="Aerts A."/>
            <person name="Atanasova L."/>
            <person name="Chenthamara K."/>
            <person name="Zhang J."/>
            <person name="Grujic M."/>
            <person name="Henrissat B."/>
            <person name="Kuo A."/>
            <person name="Salamov A."/>
            <person name="Lipzen A."/>
            <person name="Labutti K."/>
            <person name="Barry K."/>
            <person name="Miao Y."/>
            <person name="Rahimi M.J."/>
            <person name="Shen Q."/>
            <person name="Grigoriev I.V."/>
            <person name="Kubicek C.P."/>
            <person name="Druzhinina I.S."/>
        </authorList>
    </citation>
    <scope>NUCLEOTIDE SEQUENCE [LARGE SCALE GENOMIC DNA]</scope>
    <source>
        <strain evidence="5 6">ATCC 18648</strain>
    </source>
</reference>
<comment type="function">
    <text evidence="3">Key enzyme for ketone body catabolism. Transfers the CoA moiety from succinate to acetoacetate. Formation of the enzyme-CoA intermediate proceeds via an unstable anhydride species formed between the carboxylate groups of the enzyme and substrate.</text>
</comment>
<evidence type="ECO:0000256" key="1">
    <source>
        <dbReference type="ARBA" id="ARBA00007154"/>
    </source>
</evidence>
<dbReference type="FunFam" id="3.40.1080.10:FF:000001">
    <property type="entry name" value="Succinyl-coa:3-ketoacid-coenzyme a transferase subunit b"/>
    <property type="match status" value="1"/>
</dbReference>
<dbReference type="STRING" id="983965.A0A2T4BT34"/>
<organism evidence="5 6">
    <name type="scientific">Trichoderma longibrachiatum ATCC 18648</name>
    <dbReference type="NCBI Taxonomy" id="983965"/>
    <lineage>
        <taxon>Eukaryota</taxon>
        <taxon>Fungi</taxon>
        <taxon>Dikarya</taxon>
        <taxon>Ascomycota</taxon>
        <taxon>Pezizomycotina</taxon>
        <taxon>Sordariomycetes</taxon>
        <taxon>Hypocreomycetidae</taxon>
        <taxon>Hypocreales</taxon>
        <taxon>Hypocreaceae</taxon>
        <taxon>Trichoderma</taxon>
    </lineage>
</organism>
<proteinExistence type="inferred from homology"/>